<organism evidence="2 3">
    <name type="scientific">Selenomonas ruminantium</name>
    <dbReference type="NCBI Taxonomy" id="971"/>
    <lineage>
        <taxon>Bacteria</taxon>
        <taxon>Bacillati</taxon>
        <taxon>Bacillota</taxon>
        <taxon>Negativicutes</taxon>
        <taxon>Selenomonadales</taxon>
        <taxon>Selenomonadaceae</taxon>
        <taxon>Selenomonas</taxon>
    </lineage>
</organism>
<accession>A0A1I3DZ37</accession>
<sequence length="186" mass="21418">MKKIAFICIAGLLISLCSSVAVQAAETDTAKSTSKESQEKQKQERYVLLLKDNGFAYYLDTKNVRWMKIPYSETENIVDAWVRLVKIDDDGEYSYPPKYFLSHYYIRPKTRQIQFLSELEVTGRPDNAITERPYSSLHWENLVPGSIEDDIYHGVLKVMKDRNVGGSSGDNMSFRDAIEEYLRISL</sequence>
<feature type="signal peptide" evidence="1">
    <location>
        <begin position="1"/>
        <end position="24"/>
    </location>
</feature>
<dbReference type="RefSeq" id="WP_075442853.1">
    <property type="nucleotide sequence ID" value="NZ_FOQK01000008.1"/>
</dbReference>
<feature type="chain" id="PRO_5010336807" evidence="1">
    <location>
        <begin position="25"/>
        <end position="186"/>
    </location>
</feature>
<gene>
    <name evidence="2" type="ORF">SAMN04487861_10871</name>
</gene>
<dbReference type="Proteomes" id="UP000183639">
    <property type="component" value="Unassembled WGS sequence"/>
</dbReference>
<name>A0A1I3DZ37_SELRU</name>
<dbReference type="AlphaFoldDB" id="A0A1I3DZ37"/>
<dbReference type="OrthoDB" id="1665346at2"/>
<protein>
    <submittedName>
        <fullName evidence="2">Uncharacterized protein</fullName>
    </submittedName>
</protein>
<evidence type="ECO:0000256" key="1">
    <source>
        <dbReference type="SAM" id="SignalP"/>
    </source>
</evidence>
<reference evidence="2 3" key="1">
    <citation type="submission" date="2016-10" db="EMBL/GenBank/DDBJ databases">
        <authorList>
            <person name="de Groot N.N."/>
        </authorList>
    </citation>
    <scope>NUCLEOTIDE SEQUENCE [LARGE SCALE GENOMIC DNA]</scope>
    <source>
        <strain evidence="2 3">Z108</strain>
    </source>
</reference>
<evidence type="ECO:0000313" key="2">
    <source>
        <dbReference type="EMBL" id="SFH92010.1"/>
    </source>
</evidence>
<proteinExistence type="predicted"/>
<keyword evidence="1" id="KW-0732">Signal</keyword>
<evidence type="ECO:0000313" key="3">
    <source>
        <dbReference type="Proteomes" id="UP000183639"/>
    </source>
</evidence>
<dbReference type="EMBL" id="FOQK01000008">
    <property type="protein sequence ID" value="SFH92010.1"/>
    <property type="molecule type" value="Genomic_DNA"/>
</dbReference>